<sequence>MQDKDKIAWGCSRDSNYSVKSAYYFIMDRSINNSHLCKPGEWDKLRKLKISNKVKVFLWTALCGMLRTRSRLIQKDVLQIAEEIVKGSMDGSRNMGANSVYSERTNCVMAKRIWSIWWKRNGIVWENCSRSSFEVARRAVDTLQDLRAVHENHSAASDHRRSGGNIRWQKPRGGTLKRNIHAALFLTGNKFGYGIRTMASTALLQLLNNHHIQIKMDCIQVVEAVYNNNHNNIAAGVNK</sequence>
<dbReference type="HOGENOM" id="CLU_1162626_0_0_1"/>
<name>G7JGT5_MEDTR</name>
<reference evidence="3" key="3">
    <citation type="submission" date="2015-04" db="UniProtKB">
        <authorList>
            <consortium name="EnsemblPlants"/>
        </authorList>
    </citation>
    <scope>IDENTIFICATION</scope>
    <source>
        <strain evidence="3">cv. Jemalong A17</strain>
    </source>
</reference>
<evidence type="ECO:0008006" key="5">
    <source>
        <dbReference type="Google" id="ProtNLM"/>
    </source>
</evidence>
<accession>G7JGT5</accession>
<keyword evidence="4" id="KW-1185">Reference proteome</keyword>
<feature type="compositionally biased region" description="Basic and acidic residues" evidence="1">
    <location>
        <begin position="152"/>
        <end position="161"/>
    </location>
</feature>
<evidence type="ECO:0000256" key="1">
    <source>
        <dbReference type="SAM" id="MobiDB-lite"/>
    </source>
</evidence>
<dbReference type="AlphaFoldDB" id="G7JGT5"/>
<dbReference type="eggNOG" id="KOG1347">
    <property type="taxonomic scope" value="Eukaryota"/>
</dbReference>
<accession>A0A0C3X8H8</accession>
<dbReference type="Proteomes" id="UP000002051">
    <property type="component" value="Chromosome 4"/>
</dbReference>
<dbReference type="EMBL" id="CM001220">
    <property type="protein sequence ID" value="AES92552.2"/>
    <property type="molecule type" value="Genomic_DNA"/>
</dbReference>
<reference evidence="2 4" key="2">
    <citation type="journal article" date="2014" name="BMC Genomics">
        <title>An improved genome release (version Mt4.0) for the model legume Medicago truncatula.</title>
        <authorList>
            <person name="Tang H."/>
            <person name="Krishnakumar V."/>
            <person name="Bidwell S."/>
            <person name="Rosen B."/>
            <person name="Chan A."/>
            <person name="Zhou S."/>
            <person name="Gentzbittel L."/>
            <person name="Childs K.L."/>
            <person name="Yandell M."/>
            <person name="Gundlach H."/>
            <person name="Mayer K.F."/>
            <person name="Schwartz D.C."/>
            <person name="Town C.D."/>
        </authorList>
    </citation>
    <scope>GENOME REANNOTATION</scope>
    <source>
        <strain evidence="3 4">cv. Jemalong A17</strain>
    </source>
</reference>
<organism evidence="2 4">
    <name type="scientific">Medicago truncatula</name>
    <name type="common">Barrel medic</name>
    <name type="synonym">Medicago tribuloides</name>
    <dbReference type="NCBI Taxonomy" id="3880"/>
    <lineage>
        <taxon>Eukaryota</taxon>
        <taxon>Viridiplantae</taxon>
        <taxon>Streptophyta</taxon>
        <taxon>Embryophyta</taxon>
        <taxon>Tracheophyta</taxon>
        <taxon>Spermatophyta</taxon>
        <taxon>Magnoliopsida</taxon>
        <taxon>eudicotyledons</taxon>
        <taxon>Gunneridae</taxon>
        <taxon>Pentapetalae</taxon>
        <taxon>rosids</taxon>
        <taxon>fabids</taxon>
        <taxon>Fabales</taxon>
        <taxon>Fabaceae</taxon>
        <taxon>Papilionoideae</taxon>
        <taxon>50 kb inversion clade</taxon>
        <taxon>NPAAA clade</taxon>
        <taxon>Hologalegina</taxon>
        <taxon>IRL clade</taxon>
        <taxon>Trifolieae</taxon>
        <taxon>Medicago</taxon>
    </lineage>
</organism>
<feature type="region of interest" description="Disordered" evidence="1">
    <location>
        <begin position="152"/>
        <end position="171"/>
    </location>
</feature>
<dbReference type="EnsemblPlants" id="AES92552">
    <property type="protein sequence ID" value="AES92552"/>
    <property type="gene ID" value="MTR_4g131210"/>
</dbReference>
<proteinExistence type="predicted"/>
<evidence type="ECO:0000313" key="2">
    <source>
        <dbReference type="EMBL" id="AES92552.2"/>
    </source>
</evidence>
<gene>
    <name evidence="2" type="ordered locus">MTR_4g131210</name>
</gene>
<reference evidence="2 4" key="1">
    <citation type="journal article" date="2011" name="Nature">
        <title>The Medicago genome provides insight into the evolution of rhizobial symbioses.</title>
        <authorList>
            <person name="Young N.D."/>
            <person name="Debelle F."/>
            <person name="Oldroyd G.E."/>
            <person name="Geurts R."/>
            <person name="Cannon S.B."/>
            <person name="Udvardi M.K."/>
            <person name="Benedito V.A."/>
            <person name="Mayer K.F."/>
            <person name="Gouzy J."/>
            <person name="Schoof H."/>
            <person name="Van de Peer Y."/>
            <person name="Proost S."/>
            <person name="Cook D.R."/>
            <person name="Meyers B.C."/>
            <person name="Spannagl M."/>
            <person name="Cheung F."/>
            <person name="De Mita S."/>
            <person name="Krishnakumar V."/>
            <person name="Gundlach H."/>
            <person name="Zhou S."/>
            <person name="Mudge J."/>
            <person name="Bharti A.K."/>
            <person name="Murray J.D."/>
            <person name="Naoumkina M.A."/>
            <person name="Rosen B."/>
            <person name="Silverstein K.A."/>
            <person name="Tang H."/>
            <person name="Rombauts S."/>
            <person name="Zhao P.X."/>
            <person name="Zhou P."/>
            <person name="Barbe V."/>
            <person name="Bardou P."/>
            <person name="Bechner M."/>
            <person name="Bellec A."/>
            <person name="Berger A."/>
            <person name="Berges H."/>
            <person name="Bidwell S."/>
            <person name="Bisseling T."/>
            <person name="Choisne N."/>
            <person name="Couloux A."/>
            <person name="Denny R."/>
            <person name="Deshpande S."/>
            <person name="Dai X."/>
            <person name="Doyle J.J."/>
            <person name="Dudez A.M."/>
            <person name="Farmer A.D."/>
            <person name="Fouteau S."/>
            <person name="Franken C."/>
            <person name="Gibelin C."/>
            <person name="Gish J."/>
            <person name="Goldstein S."/>
            <person name="Gonzalez A.J."/>
            <person name="Green P.J."/>
            <person name="Hallab A."/>
            <person name="Hartog M."/>
            <person name="Hua A."/>
            <person name="Humphray S.J."/>
            <person name="Jeong D.H."/>
            <person name="Jing Y."/>
            <person name="Jocker A."/>
            <person name="Kenton S.M."/>
            <person name="Kim D.J."/>
            <person name="Klee K."/>
            <person name="Lai H."/>
            <person name="Lang C."/>
            <person name="Lin S."/>
            <person name="Macmil S.L."/>
            <person name="Magdelenat G."/>
            <person name="Matthews L."/>
            <person name="McCorrison J."/>
            <person name="Monaghan E.L."/>
            <person name="Mun J.H."/>
            <person name="Najar F.Z."/>
            <person name="Nicholson C."/>
            <person name="Noirot C."/>
            <person name="O'Bleness M."/>
            <person name="Paule C.R."/>
            <person name="Poulain J."/>
            <person name="Prion F."/>
            <person name="Qin B."/>
            <person name="Qu C."/>
            <person name="Retzel E.F."/>
            <person name="Riddle C."/>
            <person name="Sallet E."/>
            <person name="Samain S."/>
            <person name="Samson N."/>
            <person name="Sanders I."/>
            <person name="Saurat O."/>
            <person name="Scarpelli C."/>
            <person name="Schiex T."/>
            <person name="Segurens B."/>
            <person name="Severin A.J."/>
            <person name="Sherrier D.J."/>
            <person name="Shi R."/>
            <person name="Sims S."/>
            <person name="Singer S.R."/>
            <person name="Sinharoy S."/>
            <person name="Sterck L."/>
            <person name="Viollet A."/>
            <person name="Wang B.B."/>
            <person name="Wang K."/>
            <person name="Wang M."/>
            <person name="Wang X."/>
            <person name="Warfsmann J."/>
            <person name="Weissenbach J."/>
            <person name="White D.D."/>
            <person name="White J.D."/>
            <person name="Wiley G.B."/>
            <person name="Wincker P."/>
            <person name="Xing Y."/>
            <person name="Yang L."/>
            <person name="Yao Z."/>
            <person name="Ying F."/>
            <person name="Zhai J."/>
            <person name="Zhou L."/>
            <person name="Zuber A."/>
            <person name="Denarie J."/>
            <person name="Dixon R.A."/>
            <person name="May G.D."/>
            <person name="Schwartz D.C."/>
            <person name="Rogers J."/>
            <person name="Quetier F."/>
            <person name="Town C.D."/>
            <person name="Roe B.A."/>
        </authorList>
    </citation>
    <scope>NUCLEOTIDE SEQUENCE [LARGE SCALE GENOMIC DNA]</scope>
    <source>
        <strain evidence="2">A17</strain>
        <strain evidence="3 4">cv. Jemalong A17</strain>
    </source>
</reference>
<evidence type="ECO:0000313" key="3">
    <source>
        <dbReference type="EnsemblPlants" id="AES92552"/>
    </source>
</evidence>
<evidence type="ECO:0000313" key="4">
    <source>
        <dbReference type="Proteomes" id="UP000002051"/>
    </source>
</evidence>
<dbReference type="PaxDb" id="3880-AES92552"/>
<protein>
    <recommendedName>
        <fullName evidence="5">Reverse transcriptase zinc-binding domain-containing protein</fullName>
    </recommendedName>
</protein>